<keyword evidence="1" id="KW-0472">Membrane</keyword>
<dbReference type="CDD" id="cd00882">
    <property type="entry name" value="Ras_like_GTPase"/>
    <property type="match status" value="1"/>
</dbReference>
<dbReference type="Proteomes" id="UP000648352">
    <property type="component" value="Unassembled WGS sequence"/>
</dbReference>
<dbReference type="EMBL" id="JACSQP010000012">
    <property type="protein sequence ID" value="MBD7958730.1"/>
    <property type="molecule type" value="Genomic_DNA"/>
</dbReference>
<accession>A0ABR8S5J5</accession>
<dbReference type="SUPFAM" id="SSF52540">
    <property type="entry name" value="P-loop containing nucleoside triphosphate hydrolases"/>
    <property type="match status" value="1"/>
</dbReference>
<proteinExistence type="predicted"/>
<gene>
    <name evidence="2" type="ORF">H9651_13885</name>
</gene>
<name>A0ABR8S5J5_9MICO</name>
<organism evidence="2 3">
    <name type="scientific">Microbacterium pullorum</name>
    <dbReference type="NCBI Taxonomy" id="2762236"/>
    <lineage>
        <taxon>Bacteria</taxon>
        <taxon>Bacillati</taxon>
        <taxon>Actinomycetota</taxon>
        <taxon>Actinomycetes</taxon>
        <taxon>Micrococcales</taxon>
        <taxon>Microbacteriaceae</taxon>
        <taxon>Microbacterium</taxon>
    </lineage>
</organism>
<evidence type="ECO:0000313" key="2">
    <source>
        <dbReference type="EMBL" id="MBD7958730.1"/>
    </source>
</evidence>
<dbReference type="Gene3D" id="3.40.50.300">
    <property type="entry name" value="P-loop containing nucleotide triphosphate hydrolases"/>
    <property type="match status" value="1"/>
</dbReference>
<keyword evidence="3" id="KW-1185">Reference proteome</keyword>
<feature type="transmembrane region" description="Helical" evidence="1">
    <location>
        <begin position="6"/>
        <end position="26"/>
    </location>
</feature>
<keyword evidence="1" id="KW-1133">Transmembrane helix</keyword>
<reference evidence="2 3" key="1">
    <citation type="submission" date="2020-08" db="EMBL/GenBank/DDBJ databases">
        <title>A Genomic Blueprint of the Chicken Gut Microbiome.</title>
        <authorList>
            <person name="Gilroy R."/>
            <person name="Ravi A."/>
            <person name="Getino M."/>
            <person name="Pursley I."/>
            <person name="Horton D.L."/>
            <person name="Alikhan N.-F."/>
            <person name="Baker D."/>
            <person name="Gharbi K."/>
            <person name="Hall N."/>
            <person name="Watson M."/>
            <person name="Adriaenssens E.M."/>
            <person name="Foster-Nyarko E."/>
            <person name="Jarju S."/>
            <person name="Secka A."/>
            <person name="Antonio M."/>
            <person name="Oren A."/>
            <person name="Chaudhuri R."/>
            <person name="La Ragione R.M."/>
            <person name="Hildebrand F."/>
            <person name="Pallen M.J."/>
        </authorList>
    </citation>
    <scope>NUCLEOTIDE SEQUENCE [LARGE SCALE GENOMIC DNA]</scope>
    <source>
        <strain evidence="2 3">Sa4CUA7</strain>
    </source>
</reference>
<protein>
    <submittedName>
        <fullName evidence="2">GTPase domain-containing protein</fullName>
    </submittedName>
</protein>
<comment type="caution">
    <text evidence="2">The sequence shown here is derived from an EMBL/GenBank/DDBJ whole genome shotgun (WGS) entry which is preliminary data.</text>
</comment>
<evidence type="ECO:0000313" key="3">
    <source>
        <dbReference type="Proteomes" id="UP000648352"/>
    </source>
</evidence>
<sequence>MPFPLIPVAIVGVSILVAAITVPAIVRSTRKALRDKSIAILGRQEVGKSTLLHFLIEGKLPERRERTPDPLPGGQFTLQLPGKGEVKFSVPQDLPGHTIPAYKDWREAFEAADFVWYLFRSDLIVSGDVSETKLVEEHLDHLGDWFEELRSRNAAPKVILVGVFADRDATYSDDGDFEDRVRNSTPIRQGSVKLGKADIVIGSQVAKDGATKLVERIARYLK</sequence>
<evidence type="ECO:0000256" key="1">
    <source>
        <dbReference type="SAM" id="Phobius"/>
    </source>
</evidence>
<keyword evidence="1" id="KW-0812">Transmembrane</keyword>
<dbReference type="InterPro" id="IPR027417">
    <property type="entry name" value="P-loop_NTPase"/>
</dbReference>
<dbReference type="RefSeq" id="WP_191719926.1">
    <property type="nucleotide sequence ID" value="NZ_JACSQP010000012.1"/>
</dbReference>